<evidence type="ECO:0008006" key="9">
    <source>
        <dbReference type="Google" id="ProtNLM"/>
    </source>
</evidence>
<dbReference type="PATRIC" id="fig|1214102.3.peg.2374"/>
<evidence type="ECO:0000256" key="2">
    <source>
        <dbReference type="ARBA" id="ARBA00022692"/>
    </source>
</evidence>
<feature type="region of interest" description="Disordered" evidence="5">
    <location>
        <begin position="1"/>
        <end position="67"/>
    </location>
</feature>
<evidence type="ECO:0000313" key="8">
    <source>
        <dbReference type="Proteomes" id="UP000006043"/>
    </source>
</evidence>
<evidence type="ECO:0000256" key="3">
    <source>
        <dbReference type="ARBA" id="ARBA00022989"/>
    </source>
</evidence>
<reference evidence="7 8" key="1">
    <citation type="journal article" date="2012" name="J. Bacteriol.">
        <title>Complete Genome Sequence of Mycobacterium fortuitum subsp. fortuitum Type Strain DSM46621.</title>
        <authorList>
            <person name="Ho Y.S."/>
            <person name="Adroub S.A."/>
            <person name="Aleisa F."/>
            <person name="Mahmood H."/>
            <person name="Othoum G."/>
            <person name="Rashid F."/>
            <person name="Zaher M."/>
            <person name="Ali S."/>
            <person name="Bitter W."/>
            <person name="Pain A."/>
            <person name="Abdallah A.M."/>
        </authorList>
    </citation>
    <scope>NUCLEOTIDE SEQUENCE [LARGE SCALE GENOMIC DNA]</scope>
    <source>
        <strain evidence="8">DSM46621</strain>
    </source>
</reference>
<evidence type="ECO:0000256" key="5">
    <source>
        <dbReference type="SAM" id="MobiDB-lite"/>
    </source>
</evidence>
<dbReference type="GO" id="GO:0016020">
    <property type="term" value="C:membrane"/>
    <property type="evidence" value="ECO:0007669"/>
    <property type="project" value="UniProtKB-SubCell"/>
</dbReference>
<evidence type="ECO:0000313" key="7">
    <source>
        <dbReference type="EMBL" id="EJZ13950.1"/>
    </source>
</evidence>
<sequence length="383" mass="40591">MQSWGPFGPPPKSWDNNNPFGAGVDPFTPAAPAGKPQQHQPIHADPWAGQTPAYSTPLPLPTPKSGSRSAVLIGSAVAVVAVLALVATAVWVFNKRGSTTASEPVSPAVAVPTTESPSAPTYTATTTPPTTTTTRALPLPTGEAALGQNRLYANFDAGLAKQPCNPTGWPSDAVAAKIFYETSLQCLNTAWKPFVTAAGFEFRPAKLSIPTATVVTNPCNTYEVGPGRNPALYCGTDETIYMPLVGMPADKYGDQAVIYLAMLAHEYGHHIQALTGTSGEEYKQAQALGEQSAEGLELSRRLELQAQCLSGMFVGSIVETGGRFTVADYQIALDDNATRGDWDPSAPRDHGSKAHFGGWWDQGYRLNKIGECNTWLSPASDVS</sequence>
<dbReference type="PANTHER" id="PTHR30168">
    <property type="entry name" value="PUTATIVE MEMBRANE PROTEIN YPFJ"/>
    <property type="match status" value="1"/>
</dbReference>
<comment type="subcellular location">
    <subcellularLocation>
        <location evidence="1">Membrane</location>
        <topology evidence="1">Single-pass membrane protein</topology>
    </subcellularLocation>
</comment>
<dbReference type="PANTHER" id="PTHR30168:SF0">
    <property type="entry name" value="INNER MEMBRANE PROTEIN"/>
    <property type="match status" value="1"/>
</dbReference>
<evidence type="ECO:0000256" key="1">
    <source>
        <dbReference type="ARBA" id="ARBA00004167"/>
    </source>
</evidence>
<name>K0V8Q3_MYCFO</name>
<keyword evidence="3 6" id="KW-1133">Transmembrane helix</keyword>
<keyword evidence="2 6" id="KW-0812">Transmembrane</keyword>
<protein>
    <recommendedName>
        <fullName evidence="9">Metalloprotease</fullName>
    </recommendedName>
</protein>
<feature type="compositionally biased region" description="Low complexity" evidence="5">
    <location>
        <begin position="112"/>
        <end position="135"/>
    </location>
</feature>
<gene>
    <name evidence="7" type="ORF">MFORT_11916</name>
</gene>
<evidence type="ECO:0000256" key="4">
    <source>
        <dbReference type="ARBA" id="ARBA00023136"/>
    </source>
</evidence>
<dbReference type="Proteomes" id="UP000006043">
    <property type="component" value="Unassembled WGS sequence"/>
</dbReference>
<feature type="transmembrane region" description="Helical" evidence="6">
    <location>
        <begin position="70"/>
        <end position="93"/>
    </location>
</feature>
<accession>K0V8Q3</accession>
<proteinExistence type="predicted"/>
<dbReference type="Pfam" id="PF04228">
    <property type="entry name" value="Zn_peptidase"/>
    <property type="match status" value="1"/>
</dbReference>
<organism evidence="7 8">
    <name type="scientific">Mycolicibacterium fortuitum subsp. fortuitum DSM 46621 = ATCC 6841 = JCM 6387</name>
    <dbReference type="NCBI Taxonomy" id="1214102"/>
    <lineage>
        <taxon>Bacteria</taxon>
        <taxon>Bacillati</taxon>
        <taxon>Actinomycetota</taxon>
        <taxon>Actinomycetes</taxon>
        <taxon>Mycobacteriales</taxon>
        <taxon>Mycobacteriaceae</taxon>
        <taxon>Mycolicibacterium</taxon>
    </lineage>
</organism>
<dbReference type="HOGENOM" id="CLU_050836_0_0_11"/>
<comment type="caution">
    <text evidence="7">The sequence shown here is derived from an EMBL/GenBank/DDBJ whole genome shotgun (WGS) entry which is preliminary data.</text>
</comment>
<evidence type="ECO:0000256" key="6">
    <source>
        <dbReference type="SAM" id="Phobius"/>
    </source>
</evidence>
<feature type="region of interest" description="Disordered" evidence="5">
    <location>
        <begin position="99"/>
        <end position="135"/>
    </location>
</feature>
<keyword evidence="4 6" id="KW-0472">Membrane</keyword>
<dbReference type="AlphaFoldDB" id="K0V8Q3"/>
<dbReference type="InterPro" id="IPR007343">
    <property type="entry name" value="Uncharacterised_pept_Zn_put"/>
</dbReference>
<dbReference type="EMBL" id="ALQB01000041">
    <property type="protein sequence ID" value="EJZ13950.1"/>
    <property type="molecule type" value="Genomic_DNA"/>
</dbReference>